<proteinExistence type="predicted"/>
<evidence type="ECO:0000313" key="1">
    <source>
        <dbReference type="EMBL" id="KOF02287.1"/>
    </source>
</evidence>
<protein>
    <submittedName>
        <fullName evidence="1">Uncharacterized protein</fullName>
    </submittedName>
</protein>
<organism evidence="1 2">
    <name type="scientific">Roseivirga seohaensis subsp. aquiponti</name>
    <dbReference type="NCBI Taxonomy" id="1566026"/>
    <lineage>
        <taxon>Bacteria</taxon>
        <taxon>Pseudomonadati</taxon>
        <taxon>Bacteroidota</taxon>
        <taxon>Cytophagia</taxon>
        <taxon>Cytophagales</taxon>
        <taxon>Roseivirgaceae</taxon>
        <taxon>Roseivirga</taxon>
    </lineage>
</organism>
<dbReference type="PATRIC" id="fig|1566026.4.peg.840"/>
<dbReference type="SUPFAM" id="SSF69304">
    <property type="entry name" value="Tricorn protease N-terminal domain"/>
    <property type="match status" value="1"/>
</dbReference>
<dbReference type="AlphaFoldDB" id="A0A0L8AJ75"/>
<dbReference type="Proteomes" id="UP000036908">
    <property type="component" value="Unassembled WGS sequence"/>
</dbReference>
<evidence type="ECO:0000313" key="2">
    <source>
        <dbReference type="Proteomes" id="UP000036908"/>
    </source>
</evidence>
<name>A0A0L8AJ75_9BACT</name>
<sequence>MAFSFLIFTSFAQTPPADTEIFVFDLKEKKGSVSIEKGKNVTNRKGYDNQPYFYGEDYMLYTAYENGQTDIIMLDLLEGKKTNLTNSKESEYSAAMVPGFESFAAVRVEEDGTQRLWLFHLNTKKAPQLVFEDIAPVGYHAWSGSNVAMFILGTPITLLMADARQPGEKKITDNIGRTIKLIPGSADFAFERTEENGDKNIYRLNSKTARFDVTVKKPDNSSDWTITNEGTYVTSVGSKILTFNPKYDKDWNEVTDLSSMGLSGITRMAVNENNTKIAIVINQ</sequence>
<comment type="caution">
    <text evidence="1">The sequence shown here is derived from an EMBL/GenBank/DDBJ whole genome shotgun (WGS) entry which is preliminary data.</text>
</comment>
<gene>
    <name evidence="1" type="ORF">OB69_12725</name>
</gene>
<dbReference type="Gene3D" id="2.120.10.30">
    <property type="entry name" value="TolB, C-terminal domain"/>
    <property type="match status" value="1"/>
</dbReference>
<keyword evidence="2" id="KW-1185">Reference proteome</keyword>
<dbReference type="EMBL" id="JSVA01000014">
    <property type="protein sequence ID" value="KOF02287.1"/>
    <property type="molecule type" value="Genomic_DNA"/>
</dbReference>
<dbReference type="InterPro" id="IPR011042">
    <property type="entry name" value="6-blade_b-propeller_TolB-like"/>
</dbReference>
<reference evidence="2" key="1">
    <citation type="submission" date="2014-11" db="EMBL/GenBank/DDBJ databases">
        <title>Genome sequencing of Roseivirga sp. D-25.</title>
        <authorList>
            <person name="Selvaratnam C."/>
            <person name="Thevarajoo S."/>
            <person name="Goh K.M."/>
            <person name="Eee R."/>
            <person name="Chan K.-G."/>
            <person name="Chong C.S."/>
        </authorList>
    </citation>
    <scope>NUCLEOTIDE SEQUENCE [LARGE SCALE GENOMIC DNA]</scope>
    <source>
        <strain evidence="2">D-25</strain>
    </source>
</reference>
<accession>A0A0L8AJ75</accession>